<dbReference type="KEGG" id="hhy:Halhy_0404"/>
<proteinExistence type="predicted"/>
<accession>F4KX87</accession>
<protein>
    <recommendedName>
        <fullName evidence="3">Aminoglycoside phosphotransferase</fullName>
    </recommendedName>
</protein>
<dbReference type="OrthoDB" id="1112892at2"/>
<dbReference type="RefSeq" id="WP_013762879.1">
    <property type="nucleotide sequence ID" value="NC_015510.1"/>
</dbReference>
<dbReference type="HOGENOM" id="CLU_796246_0_0_10"/>
<dbReference type="SUPFAM" id="SSF56112">
    <property type="entry name" value="Protein kinase-like (PK-like)"/>
    <property type="match status" value="1"/>
</dbReference>
<keyword evidence="2" id="KW-1185">Reference proteome</keyword>
<gene>
    <name evidence="1" type="ordered locus">Halhy_0404</name>
</gene>
<dbReference type="eggNOG" id="COG2334">
    <property type="taxonomic scope" value="Bacteria"/>
</dbReference>
<organism evidence="1 2">
    <name type="scientific">Haliscomenobacter hydrossis (strain ATCC 27775 / DSM 1100 / LMG 10767 / O)</name>
    <dbReference type="NCBI Taxonomy" id="760192"/>
    <lineage>
        <taxon>Bacteria</taxon>
        <taxon>Pseudomonadati</taxon>
        <taxon>Bacteroidota</taxon>
        <taxon>Saprospiria</taxon>
        <taxon>Saprospirales</taxon>
        <taxon>Haliscomenobacteraceae</taxon>
        <taxon>Haliscomenobacter</taxon>
    </lineage>
</organism>
<dbReference type="EMBL" id="CP002691">
    <property type="protein sequence ID" value="AEE48315.1"/>
    <property type="molecule type" value="Genomic_DNA"/>
</dbReference>
<evidence type="ECO:0000313" key="2">
    <source>
        <dbReference type="Proteomes" id="UP000008461"/>
    </source>
</evidence>
<reference key="2">
    <citation type="submission" date="2011-04" db="EMBL/GenBank/DDBJ databases">
        <title>Complete sequence of chromosome of Haliscomenobacter hydrossis DSM 1100.</title>
        <authorList>
            <consortium name="US DOE Joint Genome Institute (JGI-PGF)"/>
            <person name="Lucas S."/>
            <person name="Han J."/>
            <person name="Lapidus A."/>
            <person name="Bruce D."/>
            <person name="Goodwin L."/>
            <person name="Pitluck S."/>
            <person name="Peters L."/>
            <person name="Kyrpides N."/>
            <person name="Mavromatis K."/>
            <person name="Ivanova N."/>
            <person name="Ovchinnikova G."/>
            <person name="Pagani I."/>
            <person name="Daligault H."/>
            <person name="Detter J.C."/>
            <person name="Han C."/>
            <person name="Land M."/>
            <person name="Hauser L."/>
            <person name="Markowitz V."/>
            <person name="Cheng J.-F."/>
            <person name="Hugenholtz P."/>
            <person name="Woyke T."/>
            <person name="Wu D."/>
            <person name="Verbarg S."/>
            <person name="Frueling A."/>
            <person name="Brambilla E."/>
            <person name="Klenk H.-P."/>
            <person name="Eisen J.A."/>
        </authorList>
    </citation>
    <scope>NUCLEOTIDE SEQUENCE</scope>
    <source>
        <strain>DSM 1100</strain>
    </source>
</reference>
<name>F4KX87_HALH1</name>
<reference evidence="1 2" key="1">
    <citation type="journal article" date="2011" name="Stand. Genomic Sci.">
        <title>Complete genome sequence of Haliscomenobacter hydrossis type strain (O).</title>
        <authorList>
            <consortium name="US DOE Joint Genome Institute (JGI-PGF)"/>
            <person name="Daligault H."/>
            <person name="Lapidus A."/>
            <person name="Zeytun A."/>
            <person name="Nolan M."/>
            <person name="Lucas S."/>
            <person name="Del Rio T.G."/>
            <person name="Tice H."/>
            <person name="Cheng J.F."/>
            <person name="Tapia R."/>
            <person name="Han C."/>
            <person name="Goodwin L."/>
            <person name="Pitluck S."/>
            <person name="Liolios K."/>
            <person name="Pagani I."/>
            <person name="Ivanova N."/>
            <person name="Huntemann M."/>
            <person name="Mavromatis K."/>
            <person name="Mikhailova N."/>
            <person name="Pati A."/>
            <person name="Chen A."/>
            <person name="Palaniappan K."/>
            <person name="Land M."/>
            <person name="Hauser L."/>
            <person name="Brambilla E.M."/>
            <person name="Rohde M."/>
            <person name="Verbarg S."/>
            <person name="Goker M."/>
            <person name="Bristow J."/>
            <person name="Eisen J.A."/>
            <person name="Markowitz V."/>
            <person name="Hugenholtz P."/>
            <person name="Kyrpides N.C."/>
            <person name="Klenk H.P."/>
            <person name="Woyke T."/>
        </authorList>
    </citation>
    <scope>NUCLEOTIDE SEQUENCE [LARGE SCALE GENOMIC DNA]</scope>
    <source>
        <strain evidence="2">ATCC 27775 / DSM 1100 / LMG 10767 / O</strain>
    </source>
</reference>
<dbReference type="InterPro" id="IPR011009">
    <property type="entry name" value="Kinase-like_dom_sf"/>
</dbReference>
<dbReference type="STRING" id="760192.Halhy_0404"/>
<evidence type="ECO:0000313" key="1">
    <source>
        <dbReference type="EMBL" id="AEE48315.1"/>
    </source>
</evidence>
<sequence>MLSNYHNIIRYAWTAYDPSRIIESTTDISARVSTNHVYKVTFSDKSFVIAKLSYFGRYEHFVEDHRIINVLANNIPAPYENLLARSLVKSTSLFVHRYIHEDIDVWVVFYRAVRIKTRLPRRLEDEHIVKLGKEFAKFHKTCHSIRNTLPNSSKTLHTDIDHLMEVVERKNSRLGTHIDKEEIKRQCELFYKNEDDLRLHRLDRIPVFVDWNIGNFSVSSTLRLFSRWDYDWFRISNRMLDFYFFSRVVSDRGDRTVFTYNIGPLTEERFILFLKSYHAQYPLTETEIRSLKEVYRFFLLHYVIDYGTYFFAENYSKKLQKEAMEVHLPSIEKGFNPDTLLKALKL</sequence>
<dbReference type="Proteomes" id="UP000008461">
    <property type="component" value="Chromosome"/>
</dbReference>
<evidence type="ECO:0008006" key="3">
    <source>
        <dbReference type="Google" id="ProtNLM"/>
    </source>
</evidence>
<dbReference type="AlphaFoldDB" id="F4KX87"/>